<evidence type="ECO:0000313" key="7">
    <source>
        <dbReference type="EMBL" id="PVI03882.1"/>
    </source>
</evidence>
<name>A0A2V1E158_9PLEO</name>
<dbReference type="GO" id="GO:0004497">
    <property type="term" value="F:monooxygenase activity"/>
    <property type="evidence" value="ECO:0007669"/>
    <property type="project" value="UniProtKB-KW"/>
</dbReference>
<dbReference type="InterPro" id="IPR050121">
    <property type="entry name" value="Cytochrome_P450_monoxygenase"/>
</dbReference>
<dbReference type="PANTHER" id="PTHR24305:SF166">
    <property type="entry name" value="CYTOCHROME P450 12A4, MITOCHONDRIAL-RELATED"/>
    <property type="match status" value="1"/>
</dbReference>
<sequence length="466" mass="53068">MMWTSDPAIIKQLFSLHTVEVPVDMLRFYDIWGPTIGSVEGEEWKNHRKIVSYGLNHSNLPTVWKETIHQTETLITRLAEDDLVVPVIKHWTSRLALHVISSVFFDHRMDWRDYSSEIATSAGGYQISFESALFTVLKRLGLIFMIPRNLLGRLPFQACKETYTAFIDFTKYMQEFRAKALNKIDEVSVKPRKNILESIVVAGSDRASQVGSRPLSEGSVLGNIFFTLMAGHETTGNSLAFAVILLAIYPDHQAQVQKELDRILADRTTADWNSEADYQALNKGYLGAVLKEVLRHYNVVQFMFRLTVAPTTLVDSKGKSHLVPADTTCLINVAAALQNPDRWTPSDVSLERRAELHYSQAIDFDPTRWLRDLDESEIYFPFGYGPRQCPGKPFAQVEMVAFLATLLKNHTIELIVDDGTLKSCDGDKEGAWSQRRDEAIRQMKDNVDFNINIQMLKELPIRLVRR</sequence>
<protein>
    <submittedName>
        <fullName evidence="7">Cytochrome P450</fullName>
    </submittedName>
</protein>
<dbReference type="GO" id="GO:0005506">
    <property type="term" value="F:iron ion binding"/>
    <property type="evidence" value="ECO:0007669"/>
    <property type="project" value="InterPro"/>
</dbReference>
<reference evidence="7 8" key="1">
    <citation type="journal article" date="2018" name="Sci. Rep.">
        <title>Comparative genomics provides insights into the lifestyle and reveals functional heterogeneity of dark septate endophytic fungi.</title>
        <authorList>
            <person name="Knapp D.G."/>
            <person name="Nemeth J.B."/>
            <person name="Barry K."/>
            <person name="Hainaut M."/>
            <person name="Henrissat B."/>
            <person name="Johnson J."/>
            <person name="Kuo A."/>
            <person name="Lim J.H.P."/>
            <person name="Lipzen A."/>
            <person name="Nolan M."/>
            <person name="Ohm R.A."/>
            <person name="Tamas L."/>
            <person name="Grigoriev I.V."/>
            <person name="Spatafora J.W."/>
            <person name="Nagy L.G."/>
            <person name="Kovacs G.M."/>
        </authorList>
    </citation>
    <scope>NUCLEOTIDE SEQUENCE [LARGE SCALE GENOMIC DNA]</scope>
    <source>
        <strain evidence="7 8">DSE2036</strain>
    </source>
</reference>
<dbReference type="PRINTS" id="PR00463">
    <property type="entry name" value="EP450I"/>
</dbReference>
<feature type="binding site" description="axial binding residue" evidence="5">
    <location>
        <position position="389"/>
    </location>
    <ligand>
        <name>heme</name>
        <dbReference type="ChEBI" id="CHEBI:30413"/>
    </ligand>
    <ligandPart>
        <name>Fe</name>
        <dbReference type="ChEBI" id="CHEBI:18248"/>
    </ligandPart>
</feature>
<keyword evidence="6" id="KW-0560">Oxidoreductase</keyword>
<dbReference type="STRING" id="97972.A0A2V1E158"/>
<keyword evidence="3 5" id="KW-0479">Metal-binding</keyword>
<dbReference type="EMBL" id="KZ805326">
    <property type="protein sequence ID" value="PVI03882.1"/>
    <property type="molecule type" value="Genomic_DNA"/>
</dbReference>
<dbReference type="SUPFAM" id="SSF48264">
    <property type="entry name" value="Cytochrome P450"/>
    <property type="match status" value="1"/>
</dbReference>
<dbReference type="InterPro" id="IPR036396">
    <property type="entry name" value="Cyt_P450_sf"/>
</dbReference>
<dbReference type="Gene3D" id="1.10.630.10">
    <property type="entry name" value="Cytochrome P450"/>
    <property type="match status" value="1"/>
</dbReference>
<dbReference type="Pfam" id="PF00067">
    <property type="entry name" value="p450"/>
    <property type="match status" value="1"/>
</dbReference>
<evidence type="ECO:0000256" key="1">
    <source>
        <dbReference type="ARBA" id="ARBA00001971"/>
    </source>
</evidence>
<accession>A0A2V1E158</accession>
<evidence type="ECO:0000256" key="3">
    <source>
        <dbReference type="ARBA" id="ARBA00022723"/>
    </source>
</evidence>
<comment type="cofactor">
    <cofactor evidence="1 5">
        <name>heme</name>
        <dbReference type="ChEBI" id="CHEBI:30413"/>
    </cofactor>
</comment>
<dbReference type="PROSITE" id="PS00086">
    <property type="entry name" value="CYTOCHROME_P450"/>
    <property type="match status" value="1"/>
</dbReference>
<keyword evidence="4 5" id="KW-0408">Iron</keyword>
<dbReference type="Proteomes" id="UP000244855">
    <property type="component" value="Unassembled WGS sequence"/>
</dbReference>
<dbReference type="GO" id="GO:0016705">
    <property type="term" value="F:oxidoreductase activity, acting on paired donors, with incorporation or reduction of molecular oxygen"/>
    <property type="evidence" value="ECO:0007669"/>
    <property type="project" value="InterPro"/>
</dbReference>
<organism evidence="7 8">
    <name type="scientific">Periconia macrospinosa</name>
    <dbReference type="NCBI Taxonomy" id="97972"/>
    <lineage>
        <taxon>Eukaryota</taxon>
        <taxon>Fungi</taxon>
        <taxon>Dikarya</taxon>
        <taxon>Ascomycota</taxon>
        <taxon>Pezizomycotina</taxon>
        <taxon>Dothideomycetes</taxon>
        <taxon>Pleosporomycetidae</taxon>
        <taxon>Pleosporales</taxon>
        <taxon>Massarineae</taxon>
        <taxon>Periconiaceae</taxon>
        <taxon>Periconia</taxon>
    </lineage>
</organism>
<evidence type="ECO:0000256" key="2">
    <source>
        <dbReference type="ARBA" id="ARBA00010617"/>
    </source>
</evidence>
<comment type="similarity">
    <text evidence="2 6">Belongs to the cytochrome P450 family.</text>
</comment>
<evidence type="ECO:0000256" key="5">
    <source>
        <dbReference type="PIRSR" id="PIRSR602401-1"/>
    </source>
</evidence>
<dbReference type="InterPro" id="IPR017972">
    <property type="entry name" value="Cyt_P450_CS"/>
</dbReference>
<keyword evidence="5 6" id="KW-0349">Heme</keyword>
<dbReference type="InterPro" id="IPR001128">
    <property type="entry name" value="Cyt_P450"/>
</dbReference>
<dbReference type="GO" id="GO:0020037">
    <property type="term" value="F:heme binding"/>
    <property type="evidence" value="ECO:0007669"/>
    <property type="project" value="InterPro"/>
</dbReference>
<dbReference type="OrthoDB" id="1470350at2759"/>
<gene>
    <name evidence="7" type="ORF">DM02DRAFT_519711</name>
</gene>
<evidence type="ECO:0000256" key="4">
    <source>
        <dbReference type="ARBA" id="ARBA00023004"/>
    </source>
</evidence>
<dbReference type="AlphaFoldDB" id="A0A2V1E158"/>
<keyword evidence="8" id="KW-1185">Reference proteome</keyword>
<keyword evidence="6" id="KW-0503">Monooxygenase</keyword>
<dbReference type="PRINTS" id="PR00385">
    <property type="entry name" value="P450"/>
</dbReference>
<dbReference type="InterPro" id="IPR002401">
    <property type="entry name" value="Cyt_P450_E_grp-I"/>
</dbReference>
<evidence type="ECO:0000313" key="8">
    <source>
        <dbReference type="Proteomes" id="UP000244855"/>
    </source>
</evidence>
<evidence type="ECO:0000256" key="6">
    <source>
        <dbReference type="RuleBase" id="RU000461"/>
    </source>
</evidence>
<proteinExistence type="inferred from homology"/>
<dbReference type="PANTHER" id="PTHR24305">
    <property type="entry name" value="CYTOCHROME P450"/>
    <property type="match status" value="1"/>
</dbReference>